<gene>
    <name evidence="1" type="ORF">HY768_01130</name>
</gene>
<organism evidence="1 2">
    <name type="scientific">candidate division TA06 bacterium</name>
    <dbReference type="NCBI Taxonomy" id="2250710"/>
    <lineage>
        <taxon>Bacteria</taxon>
        <taxon>Bacteria division TA06</taxon>
    </lineage>
</organism>
<name>A0A933MIN8_UNCT6</name>
<dbReference type="AlphaFoldDB" id="A0A933MIN8"/>
<comment type="caution">
    <text evidence="1">The sequence shown here is derived from an EMBL/GenBank/DDBJ whole genome shotgun (WGS) entry which is preliminary data.</text>
</comment>
<dbReference type="EMBL" id="JACQXR010000011">
    <property type="protein sequence ID" value="MBI4725824.1"/>
    <property type="molecule type" value="Genomic_DNA"/>
</dbReference>
<reference evidence="1" key="1">
    <citation type="submission" date="2020-07" db="EMBL/GenBank/DDBJ databases">
        <title>Huge and variable diversity of episymbiotic CPR bacteria and DPANN archaea in groundwater ecosystems.</title>
        <authorList>
            <person name="He C.Y."/>
            <person name="Keren R."/>
            <person name="Whittaker M."/>
            <person name="Farag I.F."/>
            <person name="Doudna J."/>
            <person name="Cate J.H.D."/>
            <person name="Banfield J.F."/>
        </authorList>
    </citation>
    <scope>NUCLEOTIDE SEQUENCE</scope>
    <source>
        <strain evidence="1">NC_groundwater_1520_Pr4_B-0.1um_53_5</strain>
    </source>
</reference>
<accession>A0A933MIN8</accession>
<protein>
    <submittedName>
        <fullName evidence="1">Uncharacterized protein</fullName>
    </submittedName>
</protein>
<proteinExistence type="predicted"/>
<evidence type="ECO:0000313" key="1">
    <source>
        <dbReference type="EMBL" id="MBI4725824.1"/>
    </source>
</evidence>
<dbReference type="Proteomes" id="UP000736328">
    <property type="component" value="Unassembled WGS sequence"/>
</dbReference>
<sequence length="126" mass="14870">MATKKIGPALLFDKLWKEIGIKDVIEKFARQRRFEFSLERIIFGTVLHRLFSPGSDRAAEKWLGDYRIARVDKIPLRHFYRALAWLGEALPEGSHPPGYRKDVIAEELFFRRKDLFAQLNLVFFDF</sequence>
<evidence type="ECO:0000313" key="2">
    <source>
        <dbReference type="Proteomes" id="UP000736328"/>
    </source>
</evidence>